<reference evidence="4" key="1">
    <citation type="submission" date="2017-02" db="EMBL/GenBank/DDBJ databases">
        <authorList>
            <person name="Regsiter A."/>
            <person name="William W."/>
        </authorList>
    </citation>
    <scope>NUCLEOTIDE SEQUENCE</scope>
    <source>
        <strain evidence="4">BdmA 4</strain>
    </source>
</reference>
<gene>
    <name evidence="4" type="ORF">SPIRO4BDMA_50463</name>
</gene>
<protein>
    <submittedName>
        <fullName evidence="4">Putative DinB family protein</fullName>
    </submittedName>
</protein>
<evidence type="ECO:0000256" key="2">
    <source>
        <dbReference type="ARBA" id="ARBA00022723"/>
    </source>
</evidence>
<dbReference type="Pfam" id="PF05163">
    <property type="entry name" value="DinB"/>
    <property type="match status" value="1"/>
</dbReference>
<dbReference type="InterPro" id="IPR034660">
    <property type="entry name" value="DinB/YfiT-like"/>
</dbReference>
<sequence>MVEVFQYYSKCNKVINAEMMGVIGGAKEDVFDAPVDGYFKSIKELLDHIYGADVRALLSFRTVREYAIFKDPFFKTPPDPKAMVSADFASFRENREHLDALLVQLTDEIAEADLSKYVTRTTRQGEKQQKLFWKTLMHTFNHQTHHRGAVSQILDQFKVENDYSGMIRID</sequence>
<name>A0A3P3XRM8_9SPIR</name>
<dbReference type="AlphaFoldDB" id="A0A3P3XRM8"/>
<comment type="similarity">
    <text evidence="1">Belongs to the DinB family.</text>
</comment>
<feature type="binding site" evidence="3">
    <location>
        <position position="142"/>
    </location>
    <ligand>
        <name>a divalent metal cation</name>
        <dbReference type="ChEBI" id="CHEBI:60240"/>
    </ligand>
</feature>
<feature type="binding site" evidence="3">
    <location>
        <position position="48"/>
    </location>
    <ligand>
        <name>a divalent metal cation</name>
        <dbReference type="ChEBI" id="CHEBI:60240"/>
    </ligand>
</feature>
<accession>A0A3P3XRM8</accession>
<dbReference type="EMBL" id="FWDO01000005">
    <property type="protein sequence ID" value="SLM18948.1"/>
    <property type="molecule type" value="Genomic_DNA"/>
</dbReference>
<organism evidence="4">
    <name type="scientific">uncultured spirochete</name>
    <dbReference type="NCBI Taxonomy" id="156406"/>
    <lineage>
        <taxon>Bacteria</taxon>
        <taxon>Pseudomonadati</taxon>
        <taxon>Spirochaetota</taxon>
        <taxon>Spirochaetia</taxon>
        <taxon>Spirochaetales</taxon>
        <taxon>environmental samples</taxon>
    </lineage>
</organism>
<evidence type="ECO:0000313" key="4">
    <source>
        <dbReference type="EMBL" id="SLM18948.1"/>
    </source>
</evidence>
<dbReference type="SUPFAM" id="SSF109854">
    <property type="entry name" value="DinB/YfiT-like putative metalloenzymes"/>
    <property type="match status" value="1"/>
</dbReference>
<dbReference type="Gene3D" id="1.20.120.450">
    <property type="entry name" value="dinb family like domain"/>
    <property type="match status" value="1"/>
</dbReference>
<keyword evidence="2 3" id="KW-0479">Metal-binding</keyword>
<proteinExistence type="inferred from homology"/>
<dbReference type="InterPro" id="IPR007837">
    <property type="entry name" value="DinB"/>
</dbReference>
<feature type="binding site" evidence="3">
    <location>
        <position position="146"/>
    </location>
    <ligand>
        <name>a divalent metal cation</name>
        <dbReference type="ChEBI" id="CHEBI:60240"/>
    </ligand>
</feature>
<evidence type="ECO:0000256" key="3">
    <source>
        <dbReference type="PIRSR" id="PIRSR607837-1"/>
    </source>
</evidence>
<dbReference type="GO" id="GO:0046872">
    <property type="term" value="F:metal ion binding"/>
    <property type="evidence" value="ECO:0007669"/>
    <property type="project" value="UniProtKB-KW"/>
</dbReference>
<evidence type="ECO:0000256" key="1">
    <source>
        <dbReference type="ARBA" id="ARBA00008635"/>
    </source>
</evidence>